<comment type="caution">
    <text evidence="1">The sequence shown here is derived from an EMBL/GenBank/DDBJ whole genome shotgun (WGS) entry which is preliminary data.</text>
</comment>
<dbReference type="EMBL" id="JQDR03009865">
    <property type="protein sequence ID" value="KAA0195090.1"/>
    <property type="molecule type" value="Genomic_DNA"/>
</dbReference>
<gene>
    <name evidence="1" type="ORF">HAZT_HAZT008406</name>
</gene>
<reference evidence="1" key="2">
    <citation type="journal article" date="2018" name="Environ. Sci. Technol.">
        <title>The Toxicogenome of Hyalella azteca: A Model for Sediment Ecotoxicology and Evolutionary Toxicology.</title>
        <authorList>
            <person name="Poynton H.C."/>
            <person name="Hasenbein S."/>
            <person name="Benoit J.B."/>
            <person name="Sepulveda M.S."/>
            <person name="Poelchau M.F."/>
            <person name="Hughes D.S.T."/>
            <person name="Murali S.C."/>
            <person name="Chen S."/>
            <person name="Glastad K.M."/>
            <person name="Goodisman M.A.D."/>
            <person name="Werren J.H."/>
            <person name="Vineis J.H."/>
            <person name="Bowen J.L."/>
            <person name="Friedrich M."/>
            <person name="Jones J."/>
            <person name="Robertson H.M."/>
            <person name="Feyereisen R."/>
            <person name="Mechler-Hickson A."/>
            <person name="Mathers N."/>
            <person name="Lee C.E."/>
            <person name="Colbourne J.K."/>
            <person name="Biales A."/>
            <person name="Johnston J.S."/>
            <person name="Wellborn G.A."/>
            <person name="Rosendale A.J."/>
            <person name="Cridge A.G."/>
            <person name="Munoz-Torres M.C."/>
            <person name="Bain P.A."/>
            <person name="Manny A.R."/>
            <person name="Major K.M."/>
            <person name="Lambert F.N."/>
            <person name="Vulpe C.D."/>
            <person name="Tuck P."/>
            <person name="Blalock B.J."/>
            <person name="Lin Y.Y."/>
            <person name="Smith M.E."/>
            <person name="Ochoa-Acuna H."/>
            <person name="Chen M.M."/>
            <person name="Childers C.P."/>
            <person name="Qu J."/>
            <person name="Dugan S."/>
            <person name="Lee S.L."/>
            <person name="Chao H."/>
            <person name="Dinh H."/>
            <person name="Han Y."/>
            <person name="Doddapaneni H."/>
            <person name="Worley K.C."/>
            <person name="Muzny D.M."/>
            <person name="Gibbs R.A."/>
            <person name="Richards S."/>
        </authorList>
    </citation>
    <scope>NUCLEOTIDE SEQUENCE</scope>
    <source>
        <strain evidence="1">HAZT.00-mixed</strain>
        <tissue evidence="1">Whole organism</tissue>
    </source>
</reference>
<organism evidence="1">
    <name type="scientific">Hyalella azteca</name>
    <name type="common">Amphipod</name>
    <dbReference type="NCBI Taxonomy" id="294128"/>
    <lineage>
        <taxon>Eukaryota</taxon>
        <taxon>Metazoa</taxon>
        <taxon>Ecdysozoa</taxon>
        <taxon>Arthropoda</taxon>
        <taxon>Crustacea</taxon>
        <taxon>Multicrustacea</taxon>
        <taxon>Malacostraca</taxon>
        <taxon>Eumalacostraca</taxon>
        <taxon>Peracarida</taxon>
        <taxon>Amphipoda</taxon>
        <taxon>Senticaudata</taxon>
        <taxon>Talitrida</taxon>
        <taxon>Talitroidea</taxon>
        <taxon>Hyalellidae</taxon>
        <taxon>Hyalella</taxon>
    </lineage>
</organism>
<protein>
    <submittedName>
        <fullName evidence="1">Uncharacterized protein</fullName>
    </submittedName>
</protein>
<name>A0A6A0H0E0_HYAAZ</name>
<reference evidence="1" key="1">
    <citation type="submission" date="2014-08" db="EMBL/GenBank/DDBJ databases">
        <authorList>
            <person name="Murali S."/>
            <person name="Richards S."/>
            <person name="Bandaranaike D."/>
            <person name="Bellair M."/>
            <person name="Blankenburg K."/>
            <person name="Chao H."/>
            <person name="Dinh H."/>
            <person name="Doddapaneni H."/>
            <person name="Dugan-Rocha S."/>
            <person name="Elkadiri S."/>
            <person name="Gnanaolivu R."/>
            <person name="Hughes D."/>
            <person name="Lee S."/>
            <person name="Li M."/>
            <person name="Ming W."/>
            <person name="Munidasa M."/>
            <person name="Muniz J."/>
            <person name="Nguyen L."/>
            <person name="Osuji N."/>
            <person name="Pu L.-L."/>
            <person name="Puazo M."/>
            <person name="Skinner E."/>
            <person name="Qu C."/>
            <person name="Quiroz J."/>
            <person name="Raj R."/>
            <person name="Weissenberger G."/>
            <person name="Xin Y."/>
            <person name="Zou X."/>
            <person name="Han Y."/>
            <person name="Worley K."/>
            <person name="Muzny D."/>
            <person name="Gibbs R."/>
        </authorList>
    </citation>
    <scope>NUCLEOTIDE SEQUENCE</scope>
    <source>
        <strain evidence="1">HAZT.00-mixed</strain>
        <tissue evidence="1">Whole organism</tissue>
    </source>
</reference>
<evidence type="ECO:0000313" key="1">
    <source>
        <dbReference type="EMBL" id="KAA0195090.1"/>
    </source>
</evidence>
<dbReference type="Proteomes" id="UP000711488">
    <property type="component" value="Unassembled WGS sequence"/>
</dbReference>
<sequence>MQDSLFYDTPRVRLDGGARAFRRHCGYDAPHQPPTLLEEVSECGEDLEDPYSAPYDGDGDNMSFAETRSLREDYCFPHSWQGG</sequence>
<proteinExistence type="predicted"/>
<accession>A0A6A0H0E0</accession>
<reference evidence="1" key="3">
    <citation type="submission" date="2019-06" db="EMBL/GenBank/DDBJ databases">
        <authorList>
            <person name="Poynton C."/>
            <person name="Hasenbein S."/>
            <person name="Benoit J.B."/>
            <person name="Sepulveda M.S."/>
            <person name="Poelchau M.F."/>
            <person name="Murali S.C."/>
            <person name="Chen S."/>
            <person name="Glastad K.M."/>
            <person name="Werren J.H."/>
            <person name="Vineis J.H."/>
            <person name="Bowen J.L."/>
            <person name="Friedrich M."/>
            <person name="Jones J."/>
            <person name="Robertson H.M."/>
            <person name="Feyereisen R."/>
            <person name="Mechler-Hickson A."/>
            <person name="Mathers N."/>
            <person name="Lee C.E."/>
            <person name="Colbourne J.K."/>
            <person name="Biales A."/>
            <person name="Johnston J.S."/>
            <person name="Wellborn G.A."/>
            <person name="Rosendale A.J."/>
            <person name="Cridge A.G."/>
            <person name="Munoz-Torres M.C."/>
            <person name="Bain P.A."/>
            <person name="Manny A.R."/>
            <person name="Major K.M."/>
            <person name="Lambert F.N."/>
            <person name="Vulpe C.D."/>
            <person name="Tuck P."/>
            <person name="Blalock B.J."/>
            <person name="Lin Y.-Y."/>
            <person name="Smith M.E."/>
            <person name="Ochoa-Acuna H."/>
            <person name="Chen M.-J.M."/>
            <person name="Childers C.P."/>
            <person name="Qu J."/>
            <person name="Dugan S."/>
            <person name="Lee S.L."/>
            <person name="Chao H."/>
            <person name="Dinh H."/>
            <person name="Han Y."/>
            <person name="Doddapaneni H."/>
            <person name="Worley K.C."/>
            <person name="Muzny D.M."/>
            <person name="Gibbs R.A."/>
            <person name="Richards S."/>
        </authorList>
    </citation>
    <scope>NUCLEOTIDE SEQUENCE</scope>
    <source>
        <strain evidence="1">HAZT.00-mixed</strain>
        <tissue evidence="1">Whole organism</tissue>
    </source>
</reference>
<dbReference type="AlphaFoldDB" id="A0A6A0H0E0"/>